<dbReference type="InterPro" id="IPR012334">
    <property type="entry name" value="Pectin_lyas_fold"/>
</dbReference>
<dbReference type="InterPro" id="IPR011050">
    <property type="entry name" value="Pectin_lyase_fold/virulence"/>
</dbReference>
<evidence type="ECO:0008006" key="2">
    <source>
        <dbReference type="Google" id="ProtNLM"/>
    </source>
</evidence>
<sequence length="258" mass="27486">MIFLWDGNTITQVTDNSYDNYYPQISGSNVVWDGWDGYDNEIFMAVPVPIIYVDADATGVNNGSSWADAYNYLQNALAAADPCDEILVAQGTYKPDANSIDPNGSGDRTATFQLINGVVIKGGYAGFGQTDPNRRDIERYETILSGNINALGDSSDNSYHVVTGTGTAHNAVLDGFTITAGNANGVSPYNIGGGMYNVSGSPTLTNCTFSENWAYKGGGMLNNYSISTLINCAFNNNSADSTGGGMENRQSWVTVTNC</sequence>
<dbReference type="PANTHER" id="PTHR34720:SF9">
    <property type="entry name" value="BLR4714 PROTEIN"/>
    <property type="match status" value="1"/>
</dbReference>
<comment type="caution">
    <text evidence="1">The sequence shown here is derived from an EMBL/GenBank/DDBJ whole genome shotgun (WGS) entry which is preliminary data.</text>
</comment>
<dbReference type="Gene3D" id="2.160.20.10">
    <property type="entry name" value="Single-stranded right-handed beta-helix, Pectin lyase-like"/>
    <property type="match status" value="1"/>
</dbReference>
<accession>X1FXR1</accession>
<dbReference type="SUPFAM" id="SSF51126">
    <property type="entry name" value="Pectin lyase-like"/>
    <property type="match status" value="1"/>
</dbReference>
<gene>
    <name evidence="1" type="ORF">S03H2_22127</name>
</gene>
<name>X1FXR1_9ZZZZ</name>
<organism evidence="1">
    <name type="scientific">marine sediment metagenome</name>
    <dbReference type="NCBI Taxonomy" id="412755"/>
    <lineage>
        <taxon>unclassified sequences</taxon>
        <taxon>metagenomes</taxon>
        <taxon>ecological metagenomes</taxon>
    </lineage>
</organism>
<dbReference type="PANTHER" id="PTHR34720">
    <property type="entry name" value="MICROCYSTIN DEPENDENT PROTEIN"/>
    <property type="match status" value="1"/>
</dbReference>
<reference evidence="1" key="1">
    <citation type="journal article" date="2014" name="Front. Microbiol.">
        <title>High frequency of phylogenetically diverse reductive dehalogenase-homologous genes in deep subseafloor sedimentary metagenomes.</title>
        <authorList>
            <person name="Kawai M."/>
            <person name="Futagami T."/>
            <person name="Toyoda A."/>
            <person name="Takaki Y."/>
            <person name="Nishi S."/>
            <person name="Hori S."/>
            <person name="Arai W."/>
            <person name="Tsubouchi T."/>
            <person name="Morono Y."/>
            <person name="Uchiyama I."/>
            <person name="Ito T."/>
            <person name="Fujiyama A."/>
            <person name="Inagaki F."/>
            <person name="Takami H."/>
        </authorList>
    </citation>
    <scope>NUCLEOTIDE SEQUENCE</scope>
    <source>
        <strain evidence="1">Expedition CK06-06</strain>
    </source>
</reference>
<dbReference type="AlphaFoldDB" id="X1FXR1"/>
<feature type="non-terminal residue" evidence="1">
    <location>
        <position position="258"/>
    </location>
</feature>
<evidence type="ECO:0000313" key="1">
    <source>
        <dbReference type="EMBL" id="GAH34114.1"/>
    </source>
</evidence>
<dbReference type="EMBL" id="BARU01011866">
    <property type="protein sequence ID" value="GAH34114.1"/>
    <property type="molecule type" value="Genomic_DNA"/>
</dbReference>
<protein>
    <recommendedName>
        <fullName evidence="2">DUF1565 domain-containing protein</fullName>
    </recommendedName>
</protein>
<proteinExistence type="predicted"/>